<evidence type="ECO:0000313" key="2">
    <source>
        <dbReference type="Proteomes" id="UP001642484"/>
    </source>
</evidence>
<accession>A0ABP0NG98</accession>
<dbReference type="SUPFAM" id="SSF54893">
    <property type="entry name" value="Aspartate carbamoyltransferase, Regulatory-chain, N-terminal domain"/>
    <property type="match status" value="1"/>
</dbReference>
<organism evidence="1 2">
    <name type="scientific">Durusdinium trenchii</name>
    <dbReference type="NCBI Taxonomy" id="1381693"/>
    <lineage>
        <taxon>Eukaryota</taxon>
        <taxon>Sar</taxon>
        <taxon>Alveolata</taxon>
        <taxon>Dinophyceae</taxon>
        <taxon>Suessiales</taxon>
        <taxon>Symbiodiniaceae</taxon>
        <taxon>Durusdinium</taxon>
    </lineage>
</organism>
<dbReference type="Gene3D" id="3.30.70.140">
    <property type="entry name" value="Aspartate carbamoyltransferase regulatory subunit, N-terminal domain"/>
    <property type="match status" value="1"/>
</dbReference>
<dbReference type="Proteomes" id="UP001642484">
    <property type="component" value="Unassembled WGS sequence"/>
</dbReference>
<reference evidence="1 2" key="1">
    <citation type="submission" date="2024-02" db="EMBL/GenBank/DDBJ databases">
        <authorList>
            <person name="Chen Y."/>
            <person name="Shah S."/>
            <person name="Dougan E. K."/>
            <person name="Thang M."/>
            <person name="Chan C."/>
        </authorList>
    </citation>
    <scope>NUCLEOTIDE SEQUENCE [LARGE SCALE GENOMIC DNA]</scope>
</reference>
<evidence type="ECO:0000313" key="1">
    <source>
        <dbReference type="EMBL" id="CAK9062152.1"/>
    </source>
</evidence>
<dbReference type="InterPro" id="IPR036793">
    <property type="entry name" value="Asp_carbatrfase_reg_N_sf"/>
</dbReference>
<comment type="caution">
    <text evidence="1">The sequence shown here is derived from an EMBL/GenBank/DDBJ whole genome shotgun (WGS) entry which is preliminary data.</text>
</comment>
<sequence>MSMPESYPDKVSEEVGLVPIANGIIIDNLASGQNIEQVWSLMYMVRDILDLHGVGGQGVRASEEFPGKGSGFIAVPDVDISSWDRQPLKRLAAMAPGSTLKVMKDGKVEREFRLEVPPRVYNFKEGHLLQEHCLCVPSAEYAARSGALL</sequence>
<proteinExistence type="predicted"/>
<dbReference type="EMBL" id="CAXAMN010021684">
    <property type="protein sequence ID" value="CAK9062152.1"/>
    <property type="molecule type" value="Genomic_DNA"/>
</dbReference>
<protein>
    <submittedName>
        <fullName evidence="1">Uncharacterized protein</fullName>
    </submittedName>
</protein>
<gene>
    <name evidence="1" type="ORF">CCMP2556_LOCUS30565</name>
</gene>
<name>A0ABP0NG98_9DINO</name>
<keyword evidence="2" id="KW-1185">Reference proteome</keyword>